<dbReference type="AlphaFoldDB" id="B4VJJ0"/>
<reference evidence="1 2" key="1">
    <citation type="submission" date="2008-07" db="EMBL/GenBank/DDBJ databases">
        <authorList>
            <person name="Tandeau de Marsac N."/>
            <person name="Ferriera S."/>
            <person name="Johnson J."/>
            <person name="Kravitz S."/>
            <person name="Beeson K."/>
            <person name="Sutton G."/>
            <person name="Rogers Y.-H."/>
            <person name="Friedman R."/>
            <person name="Frazier M."/>
            <person name="Venter J.C."/>
        </authorList>
    </citation>
    <scope>NUCLEOTIDE SEQUENCE [LARGE SCALE GENOMIC DNA]</scope>
    <source>
        <strain evidence="1 2">PCC 7420</strain>
    </source>
</reference>
<name>B4VJJ0_9CYAN</name>
<accession>B4VJJ0</accession>
<dbReference type="EMBL" id="DS989842">
    <property type="protein sequence ID" value="EDX77888.1"/>
    <property type="molecule type" value="Genomic_DNA"/>
</dbReference>
<dbReference type="Proteomes" id="UP000003835">
    <property type="component" value="Unassembled WGS sequence"/>
</dbReference>
<dbReference type="HOGENOM" id="CLU_3287910_0_0_3"/>
<proteinExistence type="predicted"/>
<protein>
    <submittedName>
        <fullName evidence="1">Uncharacterized protein</fullName>
    </submittedName>
</protein>
<evidence type="ECO:0000313" key="2">
    <source>
        <dbReference type="Proteomes" id="UP000003835"/>
    </source>
</evidence>
<evidence type="ECO:0000313" key="1">
    <source>
        <dbReference type="EMBL" id="EDX77888.1"/>
    </source>
</evidence>
<gene>
    <name evidence="1" type="ORF">MC7420_7626</name>
</gene>
<sequence>MSTIITTQFIQNILDIATLILLIINQNLCPGTYLRMNGAD</sequence>
<keyword evidence="2" id="KW-1185">Reference proteome</keyword>
<dbReference type="STRING" id="118168.MC7420_7626"/>
<organism evidence="1 2">
    <name type="scientific">Coleofasciculus chthonoplastes PCC 7420</name>
    <dbReference type="NCBI Taxonomy" id="118168"/>
    <lineage>
        <taxon>Bacteria</taxon>
        <taxon>Bacillati</taxon>
        <taxon>Cyanobacteriota</taxon>
        <taxon>Cyanophyceae</taxon>
        <taxon>Coleofasciculales</taxon>
        <taxon>Coleofasciculaceae</taxon>
        <taxon>Coleofasciculus</taxon>
    </lineage>
</organism>